<dbReference type="InterPro" id="IPR036047">
    <property type="entry name" value="F-box-like_dom_sf"/>
</dbReference>
<proteinExistence type="predicted"/>
<dbReference type="Proteomes" id="UP000298138">
    <property type="component" value="Unassembled WGS sequence"/>
</dbReference>
<reference evidence="2 3" key="1">
    <citation type="submission" date="2019-04" db="EMBL/GenBank/DDBJ databases">
        <title>Comparative genomics and transcriptomics to analyze fruiting body development in filamentous ascomycetes.</title>
        <authorList>
            <consortium name="DOE Joint Genome Institute"/>
            <person name="Lutkenhaus R."/>
            <person name="Traeger S."/>
            <person name="Breuer J."/>
            <person name="Kuo A."/>
            <person name="Lipzen A."/>
            <person name="Pangilinan J."/>
            <person name="Dilworth D."/>
            <person name="Sandor L."/>
            <person name="Poggeler S."/>
            <person name="Barry K."/>
            <person name="Grigoriev I.V."/>
            <person name="Nowrousian M."/>
        </authorList>
    </citation>
    <scope>NUCLEOTIDE SEQUENCE [LARGE SCALE GENOMIC DNA]</scope>
    <source>
        <strain evidence="2 3">CBS 389.68</strain>
    </source>
</reference>
<feature type="domain" description="F-box" evidence="1">
    <location>
        <begin position="16"/>
        <end position="70"/>
    </location>
</feature>
<keyword evidence="3" id="KW-1185">Reference proteome</keyword>
<gene>
    <name evidence="2" type="ORF">EX30DRAFT_394999</name>
</gene>
<dbReference type="Gene3D" id="1.20.1280.50">
    <property type="match status" value="1"/>
</dbReference>
<protein>
    <recommendedName>
        <fullName evidence="1">F-box domain-containing protein</fullName>
    </recommendedName>
</protein>
<dbReference type="SUPFAM" id="SSF81383">
    <property type="entry name" value="F-box domain"/>
    <property type="match status" value="1"/>
</dbReference>
<dbReference type="InParanoid" id="A0A4S2MZQ0"/>
<dbReference type="AlphaFoldDB" id="A0A4S2MZQ0"/>
<evidence type="ECO:0000313" key="2">
    <source>
        <dbReference type="EMBL" id="TGZ82136.1"/>
    </source>
</evidence>
<organism evidence="2 3">
    <name type="scientific">Ascodesmis nigricans</name>
    <dbReference type="NCBI Taxonomy" id="341454"/>
    <lineage>
        <taxon>Eukaryota</taxon>
        <taxon>Fungi</taxon>
        <taxon>Dikarya</taxon>
        <taxon>Ascomycota</taxon>
        <taxon>Pezizomycotina</taxon>
        <taxon>Pezizomycetes</taxon>
        <taxon>Pezizales</taxon>
        <taxon>Ascodesmidaceae</taxon>
        <taxon>Ascodesmis</taxon>
    </lineage>
</organism>
<dbReference type="PROSITE" id="PS50181">
    <property type="entry name" value="FBOX"/>
    <property type="match status" value="1"/>
</dbReference>
<dbReference type="Pfam" id="PF12937">
    <property type="entry name" value="F-box-like"/>
    <property type="match status" value="1"/>
</dbReference>
<dbReference type="EMBL" id="ML220116">
    <property type="protein sequence ID" value="TGZ82136.1"/>
    <property type="molecule type" value="Genomic_DNA"/>
</dbReference>
<accession>A0A4S2MZQ0</accession>
<sequence>MSSPRDQPVETAPPPSLSFTTLPTELHIEIASFLPQSALSALSVTCHHFHRLLTRPLYHTPVLPAFYDHLLLFVRTLNTNPHRIGRHLHHLHFHHSDPWDARAALRVVKNPGIMQSIKTTVRRRFLVTLETLELVLPGELQLGGWWEKEWRKVRERELEEEQEGKRPQGAVKVAIGNVTRDEGVVRFVVGPSDGMGWVGSEGRRGEYFRQE</sequence>
<evidence type="ECO:0000259" key="1">
    <source>
        <dbReference type="PROSITE" id="PS50181"/>
    </source>
</evidence>
<name>A0A4S2MZQ0_9PEZI</name>
<dbReference type="InterPro" id="IPR001810">
    <property type="entry name" value="F-box_dom"/>
</dbReference>
<evidence type="ECO:0000313" key="3">
    <source>
        <dbReference type="Proteomes" id="UP000298138"/>
    </source>
</evidence>